<accession>A0AAD2GTL9</accession>
<organism evidence="1 2">
    <name type="scientific">Mycena citricolor</name>
    <dbReference type="NCBI Taxonomy" id="2018698"/>
    <lineage>
        <taxon>Eukaryota</taxon>
        <taxon>Fungi</taxon>
        <taxon>Dikarya</taxon>
        <taxon>Basidiomycota</taxon>
        <taxon>Agaricomycotina</taxon>
        <taxon>Agaricomycetes</taxon>
        <taxon>Agaricomycetidae</taxon>
        <taxon>Agaricales</taxon>
        <taxon>Marasmiineae</taxon>
        <taxon>Mycenaceae</taxon>
        <taxon>Mycena</taxon>
    </lineage>
</organism>
<dbReference type="Proteomes" id="UP001295794">
    <property type="component" value="Unassembled WGS sequence"/>
</dbReference>
<proteinExistence type="predicted"/>
<name>A0AAD2GTL9_9AGAR</name>
<gene>
    <name evidence="1" type="ORF">MYCIT1_LOCUS193</name>
</gene>
<sequence length="283" mass="32166">MRERRAHGARLPLVDTVPYAAMSLRDRSAYLGDIGGGPFCVPDLLTCNLRFYRRLCRRSDLALSTWTRVIVLFTSSASQIVKVRRFIDDQHNPRWTGWQMAMVLSLIYIRRATGGWGRAYWFLGEICAITEEIDHALNPERCKARNKTAHCVYAHLPVRGTLAGIPLKEIWTPVMILSWTDGQRAHVLVKAGPLVNKTFRVDQVLLYTLAIARAIRRGKQHAHRLDGRFQLRDLSTRMHLSPLRSSVPPSSPGISLPPPFSWLDARRDLFRFSPGSDDSLLQS</sequence>
<dbReference type="AlphaFoldDB" id="A0AAD2GTL9"/>
<protein>
    <submittedName>
        <fullName evidence="1">Uncharacterized protein</fullName>
    </submittedName>
</protein>
<comment type="caution">
    <text evidence="1">The sequence shown here is derived from an EMBL/GenBank/DDBJ whole genome shotgun (WGS) entry which is preliminary data.</text>
</comment>
<keyword evidence="2" id="KW-1185">Reference proteome</keyword>
<reference evidence="1" key="1">
    <citation type="submission" date="2023-11" db="EMBL/GenBank/DDBJ databases">
        <authorList>
            <person name="De Vega J J."/>
            <person name="De Vega J J."/>
        </authorList>
    </citation>
    <scope>NUCLEOTIDE SEQUENCE</scope>
</reference>
<dbReference type="EMBL" id="CAVNYO010000002">
    <property type="protein sequence ID" value="CAK5261904.1"/>
    <property type="molecule type" value="Genomic_DNA"/>
</dbReference>
<evidence type="ECO:0000313" key="1">
    <source>
        <dbReference type="EMBL" id="CAK5261904.1"/>
    </source>
</evidence>
<evidence type="ECO:0000313" key="2">
    <source>
        <dbReference type="Proteomes" id="UP001295794"/>
    </source>
</evidence>